<organism evidence="2 3">
    <name type="scientific">Micromonospora vinacea</name>
    <dbReference type="NCBI Taxonomy" id="709878"/>
    <lineage>
        <taxon>Bacteria</taxon>
        <taxon>Bacillati</taxon>
        <taxon>Actinomycetota</taxon>
        <taxon>Actinomycetes</taxon>
        <taxon>Micromonosporales</taxon>
        <taxon>Micromonosporaceae</taxon>
        <taxon>Micromonospora</taxon>
    </lineage>
</organism>
<dbReference type="RefSeq" id="WP_196920163.1">
    <property type="nucleotide sequence ID" value="NZ_JADOTY010000001.1"/>
</dbReference>
<reference evidence="2 3" key="1">
    <citation type="submission" date="2020-11" db="EMBL/GenBank/DDBJ databases">
        <title>Sequencing the genomes of 1000 actinobacteria strains.</title>
        <authorList>
            <person name="Klenk H.-P."/>
        </authorList>
    </citation>
    <scope>NUCLEOTIDE SEQUENCE [LARGE SCALE GENOMIC DNA]</scope>
    <source>
        <strain evidence="2 3">DSM 101695</strain>
    </source>
</reference>
<dbReference type="EMBL" id="JADOTY010000001">
    <property type="protein sequence ID" value="MBG6101174.1"/>
    <property type="molecule type" value="Genomic_DNA"/>
</dbReference>
<comment type="caution">
    <text evidence="2">The sequence shown here is derived from an EMBL/GenBank/DDBJ whole genome shotgun (WGS) entry which is preliminary data.</text>
</comment>
<dbReference type="Proteomes" id="UP000631791">
    <property type="component" value="Unassembled WGS sequence"/>
</dbReference>
<evidence type="ECO:0000313" key="2">
    <source>
        <dbReference type="EMBL" id="MBG6101174.1"/>
    </source>
</evidence>
<sequence length="53" mass="5926">MLPEIGTPLAIVFGMAAVGRSAFWIYVAHRARREDLPKIAEAFSGSLRAIRRR</sequence>
<keyword evidence="3" id="KW-1185">Reference proteome</keyword>
<feature type="transmembrane region" description="Helical" evidence="1">
    <location>
        <begin position="6"/>
        <end position="28"/>
    </location>
</feature>
<protein>
    <submittedName>
        <fullName evidence="2">H+/Cl- antiporter ClcA</fullName>
    </submittedName>
</protein>
<name>A0ABS0JXR3_9ACTN</name>
<accession>A0ABS0JXR3</accession>
<keyword evidence="1" id="KW-0472">Membrane</keyword>
<keyword evidence="1" id="KW-0812">Transmembrane</keyword>
<evidence type="ECO:0000313" key="3">
    <source>
        <dbReference type="Proteomes" id="UP000631791"/>
    </source>
</evidence>
<keyword evidence="1" id="KW-1133">Transmembrane helix</keyword>
<gene>
    <name evidence="2" type="ORF">IW249_001588</name>
</gene>
<evidence type="ECO:0000256" key="1">
    <source>
        <dbReference type="SAM" id="Phobius"/>
    </source>
</evidence>
<proteinExistence type="predicted"/>